<dbReference type="InterPro" id="IPR036565">
    <property type="entry name" value="Mur-like_cat_sf"/>
</dbReference>
<dbReference type="InterPro" id="IPR005762">
    <property type="entry name" value="MurD"/>
</dbReference>
<comment type="pathway">
    <text evidence="2 7 8">Cell wall biogenesis; peptidoglycan biosynthesis.</text>
</comment>
<accession>A0ABX7NYW3</accession>
<evidence type="ECO:0000256" key="5">
    <source>
        <dbReference type="ARBA" id="ARBA00022741"/>
    </source>
</evidence>
<feature type="domain" description="Mur ligase central" evidence="10">
    <location>
        <begin position="116"/>
        <end position="308"/>
    </location>
</feature>
<keyword evidence="7 8" id="KW-0573">Peptidoglycan synthesis</keyword>
<evidence type="ECO:0000256" key="6">
    <source>
        <dbReference type="ARBA" id="ARBA00022840"/>
    </source>
</evidence>
<dbReference type="InterPro" id="IPR004101">
    <property type="entry name" value="Mur_ligase_C"/>
</dbReference>
<dbReference type="InterPro" id="IPR036615">
    <property type="entry name" value="Mur_ligase_C_dom_sf"/>
</dbReference>
<proteinExistence type="inferred from homology"/>
<sequence length="466" mass="48637">MTLSLSGQKVLVYGLAKSGVAALRLLRHHGAQVTALDARTEEALGDVGREVKALGASLVTGPTPPGLLASQDLVVVSPGVPLSLPEFETARKAGVAIWGEVELAARLLTDVPLFGITGTNGKSTTTALTGELFIRGGRRTFVGGNLGRPFSEAAMAPKDWDALVVELSSFQLEGIRTLRPRGAAILNLTPDHLDRYATHADYGAAKARIFQNQQGLTAQPGQNPQAGDFGVVNADDADVMGLARTAKVPVYGFSMTGKPVVDAPKLAGLAIAEEGGFRLDFLGEHYRLTNRALRGAHNAQNAMAAALLARLGGVAADAVQAGLDSYPGLPHRMESVRVLDGVEWVNDSKATNVDSVLVALRAFKGDLWLIAGGKGKGAPYAPMVDAGRGKVKGVLTIGQDADTIAKAYAGQAPVLACGTLDAAVKKAREVAKAGDTVLLSPACASYDQFKNFEDRGDTFKRLVGAL</sequence>
<evidence type="ECO:0000256" key="4">
    <source>
        <dbReference type="ARBA" id="ARBA00022598"/>
    </source>
</evidence>
<evidence type="ECO:0000256" key="8">
    <source>
        <dbReference type="RuleBase" id="RU003664"/>
    </source>
</evidence>
<dbReference type="NCBIfam" id="TIGR01087">
    <property type="entry name" value="murD"/>
    <property type="match status" value="1"/>
</dbReference>
<evidence type="ECO:0000256" key="7">
    <source>
        <dbReference type="HAMAP-Rule" id="MF_00639"/>
    </source>
</evidence>
<dbReference type="Gene3D" id="3.90.190.20">
    <property type="entry name" value="Mur ligase, C-terminal domain"/>
    <property type="match status" value="1"/>
</dbReference>
<keyword evidence="7 8" id="KW-0131">Cell cycle</keyword>
<evidence type="ECO:0000259" key="10">
    <source>
        <dbReference type="Pfam" id="PF08245"/>
    </source>
</evidence>
<keyword evidence="7 8" id="KW-0132">Cell division</keyword>
<dbReference type="PANTHER" id="PTHR43692">
    <property type="entry name" value="UDP-N-ACETYLMURAMOYLALANINE--D-GLUTAMATE LIGASE"/>
    <property type="match status" value="1"/>
</dbReference>
<evidence type="ECO:0000256" key="3">
    <source>
        <dbReference type="ARBA" id="ARBA00022490"/>
    </source>
</evidence>
<dbReference type="InterPro" id="IPR013221">
    <property type="entry name" value="Mur_ligase_cen"/>
</dbReference>
<dbReference type="Gene3D" id="3.40.50.720">
    <property type="entry name" value="NAD(P)-binding Rossmann-like Domain"/>
    <property type="match status" value="1"/>
</dbReference>
<evidence type="ECO:0000259" key="9">
    <source>
        <dbReference type="Pfam" id="PF02875"/>
    </source>
</evidence>
<evidence type="ECO:0000313" key="12">
    <source>
        <dbReference type="Proteomes" id="UP000662747"/>
    </source>
</evidence>
<keyword evidence="7 8" id="KW-0961">Cell wall biogenesis/degradation</keyword>
<keyword evidence="5 7" id="KW-0547">Nucleotide-binding</keyword>
<name>A0ABX7NYW3_9BACT</name>
<reference evidence="11 12" key="1">
    <citation type="submission" date="2021-02" db="EMBL/GenBank/DDBJ databases">
        <title>De Novo genome assembly of isolated myxobacteria.</title>
        <authorList>
            <person name="Stevens D.C."/>
        </authorList>
    </citation>
    <scope>NUCLEOTIDE SEQUENCE [LARGE SCALE GENOMIC DNA]</scope>
    <source>
        <strain evidence="12">SCPEA02</strain>
    </source>
</reference>
<keyword evidence="3 7" id="KW-0963">Cytoplasm</keyword>
<comment type="catalytic activity">
    <reaction evidence="7 8">
        <text>UDP-N-acetyl-alpha-D-muramoyl-L-alanine + D-glutamate + ATP = UDP-N-acetyl-alpha-D-muramoyl-L-alanyl-D-glutamate + ADP + phosphate + H(+)</text>
        <dbReference type="Rhea" id="RHEA:16429"/>
        <dbReference type="ChEBI" id="CHEBI:15378"/>
        <dbReference type="ChEBI" id="CHEBI:29986"/>
        <dbReference type="ChEBI" id="CHEBI:30616"/>
        <dbReference type="ChEBI" id="CHEBI:43474"/>
        <dbReference type="ChEBI" id="CHEBI:83898"/>
        <dbReference type="ChEBI" id="CHEBI:83900"/>
        <dbReference type="ChEBI" id="CHEBI:456216"/>
        <dbReference type="EC" id="6.3.2.9"/>
    </reaction>
</comment>
<dbReference type="Pfam" id="PF02875">
    <property type="entry name" value="Mur_ligase_C"/>
    <property type="match status" value="1"/>
</dbReference>
<keyword evidence="4 7" id="KW-0436">Ligase</keyword>
<gene>
    <name evidence="7 11" type="primary">murD</name>
    <name evidence="11" type="ORF">JY651_03430</name>
</gene>
<dbReference type="SUPFAM" id="SSF53244">
    <property type="entry name" value="MurD-like peptide ligases, peptide-binding domain"/>
    <property type="match status" value="1"/>
</dbReference>
<protein>
    <recommendedName>
        <fullName evidence="7 8">UDP-N-acetylmuramoylalanine--D-glutamate ligase</fullName>
        <ecNumber evidence="7 8">6.3.2.9</ecNumber>
    </recommendedName>
    <alternativeName>
        <fullName evidence="7">D-glutamic acid-adding enzyme</fullName>
    </alternativeName>
    <alternativeName>
        <fullName evidence="7">UDP-N-acetylmuramoyl-L-alanyl-D-glutamate synthetase</fullName>
    </alternativeName>
</protein>
<comment type="subcellular location">
    <subcellularLocation>
        <location evidence="1 7 8">Cytoplasm</location>
    </subcellularLocation>
</comment>
<dbReference type="Pfam" id="PF21799">
    <property type="entry name" value="MurD-like_N"/>
    <property type="match status" value="1"/>
</dbReference>
<dbReference type="HAMAP" id="MF_00639">
    <property type="entry name" value="MurD"/>
    <property type="match status" value="1"/>
</dbReference>
<comment type="similarity">
    <text evidence="7">Belongs to the MurCDEF family.</text>
</comment>
<dbReference type="GO" id="GO:0008764">
    <property type="term" value="F:UDP-N-acetylmuramoylalanine-D-glutamate ligase activity"/>
    <property type="evidence" value="ECO:0007669"/>
    <property type="project" value="UniProtKB-EC"/>
</dbReference>
<dbReference type="RefSeq" id="WP_206725613.1">
    <property type="nucleotide sequence ID" value="NZ_CP071090.1"/>
</dbReference>
<dbReference type="Proteomes" id="UP000662747">
    <property type="component" value="Chromosome"/>
</dbReference>
<keyword evidence="7 8" id="KW-0133">Cell shape</keyword>
<feature type="domain" description="Mur ligase C-terminal" evidence="9">
    <location>
        <begin position="331"/>
        <end position="443"/>
    </location>
</feature>
<keyword evidence="12" id="KW-1185">Reference proteome</keyword>
<dbReference type="EMBL" id="CP071090">
    <property type="protein sequence ID" value="QSQ24044.1"/>
    <property type="molecule type" value="Genomic_DNA"/>
</dbReference>
<comment type="function">
    <text evidence="7 8">Cell wall formation. Catalyzes the addition of glutamate to the nucleotide precursor UDP-N-acetylmuramoyl-L-alanine (UMA).</text>
</comment>
<evidence type="ECO:0000313" key="11">
    <source>
        <dbReference type="EMBL" id="QSQ24044.1"/>
    </source>
</evidence>
<dbReference type="SUPFAM" id="SSF51984">
    <property type="entry name" value="MurCD N-terminal domain"/>
    <property type="match status" value="1"/>
</dbReference>
<dbReference type="Pfam" id="PF08245">
    <property type="entry name" value="Mur_ligase_M"/>
    <property type="match status" value="1"/>
</dbReference>
<dbReference type="SUPFAM" id="SSF53623">
    <property type="entry name" value="MurD-like peptide ligases, catalytic domain"/>
    <property type="match status" value="1"/>
</dbReference>
<evidence type="ECO:0000256" key="1">
    <source>
        <dbReference type="ARBA" id="ARBA00004496"/>
    </source>
</evidence>
<feature type="binding site" evidence="7">
    <location>
        <begin position="118"/>
        <end position="124"/>
    </location>
    <ligand>
        <name>ATP</name>
        <dbReference type="ChEBI" id="CHEBI:30616"/>
    </ligand>
</feature>
<dbReference type="Gene3D" id="3.40.1190.10">
    <property type="entry name" value="Mur-like, catalytic domain"/>
    <property type="match status" value="1"/>
</dbReference>
<organism evidence="11 12">
    <name type="scientific">Pyxidicoccus parkwayensis</name>
    <dbReference type="NCBI Taxonomy" id="2813578"/>
    <lineage>
        <taxon>Bacteria</taxon>
        <taxon>Pseudomonadati</taxon>
        <taxon>Myxococcota</taxon>
        <taxon>Myxococcia</taxon>
        <taxon>Myxococcales</taxon>
        <taxon>Cystobacterineae</taxon>
        <taxon>Myxococcaceae</taxon>
        <taxon>Pyxidicoccus</taxon>
    </lineage>
</organism>
<dbReference type="EC" id="6.3.2.9" evidence="7 8"/>
<keyword evidence="6 7" id="KW-0067">ATP-binding</keyword>
<evidence type="ECO:0000256" key="2">
    <source>
        <dbReference type="ARBA" id="ARBA00004752"/>
    </source>
</evidence>
<dbReference type="PANTHER" id="PTHR43692:SF1">
    <property type="entry name" value="UDP-N-ACETYLMURAMOYLALANINE--D-GLUTAMATE LIGASE"/>
    <property type="match status" value="1"/>
</dbReference>